<proteinExistence type="predicted"/>
<dbReference type="PANTHER" id="PTHR32419">
    <property type="entry name" value="GLUTATHIONYL-HYDROQUINONE REDUCTASE"/>
    <property type="match status" value="1"/>
</dbReference>
<evidence type="ECO:0000313" key="2">
    <source>
        <dbReference type="EMBL" id="CAE0401696.1"/>
    </source>
</evidence>
<dbReference type="InterPro" id="IPR047047">
    <property type="entry name" value="GST_Omega-like_C"/>
</dbReference>
<evidence type="ECO:0000259" key="1">
    <source>
        <dbReference type="PROSITE" id="PS50405"/>
    </source>
</evidence>
<dbReference type="InterPro" id="IPR016639">
    <property type="entry name" value="GST_Omega/GSH"/>
</dbReference>
<dbReference type="GO" id="GO:0004364">
    <property type="term" value="F:glutathione transferase activity"/>
    <property type="evidence" value="ECO:0007669"/>
    <property type="project" value="InterPro"/>
</dbReference>
<protein>
    <recommendedName>
        <fullName evidence="1">GST C-terminal domain-containing protein</fullName>
    </recommendedName>
</protein>
<dbReference type="Gene3D" id="1.20.1050.10">
    <property type="match status" value="1"/>
</dbReference>
<dbReference type="Gene3D" id="3.40.30.10">
    <property type="entry name" value="Glutaredoxin"/>
    <property type="match status" value="1"/>
</dbReference>
<gene>
    <name evidence="2" type="ORF">ACOF00016_LOCUS86</name>
</gene>
<dbReference type="AlphaFoldDB" id="A0A7S3KX29"/>
<dbReference type="InterPro" id="IPR036249">
    <property type="entry name" value="Thioredoxin-like_sf"/>
</dbReference>
<dbReference type="PANTHER" id="PTHR32419:SF6">
    <property type="entry name" value="GLUTATHIONE S-TRANSFERASE OMEGA-LIKE 1-RELATED"/>
    <property type="match status" value="1"/>
</dbReference>
<reference evidence="2" key="1">
    <citation type="submission" date="2021-01" db="EMBL/GenBank/DDBJ databases">
        <authorList>
            <person name="Corre E."/>
            <person name="Pelletier E."/>
            <person name="Niang G."/>
            <person name="Scheremetjew M."/>
            <person name="Finn R."/>
            <person name="Kale V."/>
            <person name="Holt S."/>
            <person name="Cochrane G."/>
            <person name="Meng A."/>
            <person name="Brown T."/>
            <person name="Cohen L."/>
        </authorList>
    </citation>
    <scope>NUCLEOTIDE SEQUENCE</scope>
    <source>
        <strain evidence="2">CCMP127</strain>
    </source>
</reference>
<dbReference type="GO" id="GO:0005737">
    <property type="term" value="C:cytoplasm"/>
    <property type="evidence" value="ECO:0007669"/>
    <property type="project" value="TreeGrafter"/>
</dbReference>
<accession>A0A7S3KX29</accession>
<dbReference type="SUPFAM" id="SSF52833">
    <property type="entry name" value="Thioredoxin-like"/>
    <property type="match status" value="1"/>
</dbReference>
<dbReference type="InterPro" id="IPR010987">
    <property type="entry name" value="Glutathione-S-Trfase_C-like"/>
</dbReference>
<dbReference type="PROSITE" id="PS50405">
    <property type="entry name" value="GST_CTER"/>
    <property type="match status" value="1"/>
</dbReference>
<organism evidence="2">
    <name type="scientific">Amphora coffeiformis</name>
    <dbReference type="NCBI Taxonomy" id="265554"/>
    <lineage>
        <taxon>Eukaryota</taxon>
        <taxon>Sar</taxon>
        <taxon>Stramenopiles</taxon>
        <taxon>Ochrophyta</taxon>
        <taxon>Bacillariophyta</taxon>
        <taxon>Bacillariophyceae</taxon>
        <taxon>Bacillariophycidae</taxon>
        <taxon>Thalassiophysales</taxon>
        <taxon>Catenulaceae</taxon>
        <taxon>Amphora</taxon>
    </lineage>
</organism>
<dbReference type="Pfam" id="PF13410">
    <property type="entry name" value="GST_C_2"/>
    <property type="match status" value="1"/>
</dbReference>
<feature type="domain" description="GST C-terminal" evidence="1">
    <location>
        <begin position="235"/>
        <end position="371"/>
    </location>
</feature>
<dbReference type="CDD" id="cd03190">
    <property type="entry name" value="GST_C_Omega_like"/>
    <property type="match status" value="1"/>
</dbReference>
<dbReference type="InterPro" id="IPR036282">
    <property type="entry name" value="Glutathione-S-Trfase_C_sf"/>
</dbReference>
<name>A0A7S3KX29_9STRA</name>
<dbReference type="EMBL" id="HBIM01000101">
    <property type="protein sequence ID" value="CAE0401696.1"/>
    <property type="molecule type" value="Transcribed_RNA"/>
</dbReference>
<sequence>MILRCVFKAGGISAVVLLGWLTASSAFTPTYPRGIRPKSICCYNNRLDKGFNILEIASGIVPQGAIVQGAKEGWKFAWQRMMAELAPQDKGGNYQRPSYPFKGRLGTPQFPDEPGRYHLYVGNPCPWCHRTKLAVDMLGFDAQQIGRTVLEDNPVKASRGGWIFSAKQPDPLGNRDLRQLYDQLSPGYQGRCTAPLLVDKKTRKIVSNESSDIVRMLNEVSLGMKKEEKTLNLYPAGLEKEIDDTNEWVYHQLNNGVYRCGFSTLQSAYDRASADVQNGLDRCERISEKQDYLCGDCFTEADLRLLPTILRFDGAYAPLFKAGGAHCRIGNFPAIERWLKRCWSLPGVPGSIDLPDACSSYYKQLFPLNPGGIIPTPVTPKALGLVE</sequence>
<dbReference type="SUPFAM" id="SSF47616">
    <property type="entry name" value="GST C-terminal domain-like"/>
    <property type="match status" value="1"/>
</dbReference>